<dbReference type="InterPro" id="IPR011990">
    <property type="entry name" value="TPR-like_helical_dom_sf"/>
</dbReference>
<sequence length="758" mass="87175">MLKAANVRKLWKENKMKTILELLKESNKLFKLIRHQFPEKVHAVRIPPRRGFYQRKEDKEVMNTLRRLCKNGNSSRVKTLILHGPAGHGKVHCAANLMDQLYTKPARSRFFWNKAWNYRNRPTILWTINATNKAMMLESFCSLAKEIGLTEQAKVADQELPLFSRTSEGRQYHMNLQNQCQENAYDKPLKQIYEEVMKTLRCQGSWVLLIEGVKEDRLSHQQFWPSPGDPSFGNGLIIMTTTDSKLLQEEGDDYPLAKVFIGKMTKEDAVKFLAKKSGIPLTVAECFANLAHCIPQDIAKLGTFMREYKEETNKELTFGNLPVPPEGVTLPKYMMMMMELTRENQTQLLKFLACCSSENYLPLEILERGIAGPLEEANFGKFVDLTEREEIKVVTIHPRNLAMLRDILSGQSQSDTEKTWTYILKFPFLQNKQVNINTPTLSCLDVSHVIKCLSDVCKDALQNNRDKDFKLLRLVLPHLKEAVKLKDELKLEGEFDPLVMADGHACLGEGLLIFGRPKEAMENLNIAQDLFKNYEGEENVQLDLANVWHFMGEAHSNSHLASPWEGEIYLEIALQEKKRFYEGEDNPQIGLTLRSLGNVLNELGRHTKAINFIQRALKIYDGKENFKQEYGFTLSALGSSYRYLGRYAEAEDYLKKALKIFESVESPSELRRNTARSIVAMYIRKGHKHERPRASCMKKWKEWLDEIMDDNYMLIFSEVSQGLPRILPAKPFVNDKNVGKTFDGILIRIKLARPLPAD</sequence>
<name>A0A2B4S1G9_STYPI</name>
<dbReference type="SMART" id="SM00028">
    <property type="entry name" value="TPR"/>
    <property type="match status" value="3"/>
</dbReference>
<evidence type="ECO:0000256" key="3">
    <source>
        <dbReference type="PROSITE-ProRule" id="PRU00339"/>
    </source>
</evidence>
<feature type="repeat" description="TPR" evidence="3">
    <location>
        <begin position="631"/>
        <end position="664"/>
    </location>
</feature>
<accession>A0A2B4S1G9</accession>
<dbReference type="SUPFAM" id="SSF52540">
    <property type="entry name" value="P-loop containing nucleoside triphosphate hydrolases"/>
    <property type="match status" value="1"/>
</dbReference>
<comment type="caution">
    <text evidence="4">The sequence shown here is derived from an EMBL/GenBank/DDBJ whole genome shotgun (WGS) entry which is preliminary data.</text>
</comment>
<dbReference type="Pfam" id="PF13374">
    <property type="entry name" value="TPR_10"/>
    <property type="match status" value="1"/>
</dbReference>
<dbReference type="Gene3D" id="1.25.40.10">
    <property type="entry name" value="Tetratricopeptide repeat domain"/>
    <property type="match status" value="1"/>
</dbReference>
<proteinExistence type="predicted"/>
<dbReference type="AlphaFoldDB" id="A0A2B4S1G9"/>
<gene>
    <name evidence="4" type="ORF">AWC38_SpisGene13085</name>
</gene>
<dbReference type="PANTHER" id="PTHR45641">
    <property type="entry name" value="TETRATRICOPEPTIDE REPEAT PROTEIN (AFU_ORTHOLOGUE AFUA_6G03870)"/>
    <property type="match status" value="1"/>
</dbReference>
<dbReference type="InterPro" id="IPR027417">
    <property type="entry name" value="P-loop_NTPase"/>
</dbReference>
<reference evidence="5" key="1">
    <citation type="journal article" date="2017" name="bioRxiv">
        <title>Comparative analysis of the genomes of Stylophora pistillata and Acropora digitifera provides evidence for extensive differences between species of corals.</title>
        <authorList>
            <person name="Voolstra C.R."/>
            <person name="Li Y."/>
            <person name="Liew Y.J."/>
            <person name="Baumgarten S."/>
            <person name="Zoccola D."/>
            <person name="Flot J.-F."/>
            <person name="Tambutte S."/>
            <person name="Allemand D."/>
            <person name="Aranda M."/>
        </authorList>
    </citation>
    <scope>NUCLEOTIDE SEQUENCE [LARGE SCALE GENOMIC DNA]</scope>
</reference>
<keyword evidence="1" id="KW-0677">Repeat</keyword>
<dbReference type="EMBL" id="LSMT01000241">
    <property type="protein sequence ID" value="PFX22408.1"/>
    <property type="molecule type" value="Genomic_DNA"/>
</dbReference>
<evidence type="ECO:0000313" key="4">
    <source>
        <dbReference type="EMBL" id="PFX22408.1"/>
    </source>
</evidence>
<protein>
    <submittedName>
        <fullName evidence="4">Uncharacterized protein</fullName>
    </submittedName>
</protein>
<dbReference type="Gene3D" id="3.40.50.300">
    <property type="entry name" value="P-loop containing nucleotide triphosphate hydrolases"/>
    <property type="match status" value="1"/>
</dbReference>
<dbReference type="Proteomes" id="UP000225706">
    <property type="component" value="Unassembled WGS sequence"/>
</dbReference>
<dbReference type="OrthoDB" id="5968961at2759"/>
<dbReference type="InterPro" id="IPR019734">
    <property type="entry name" value="TPR_rpt"/>
</dbReference>
<dbReference type="PROSITE" id="PS50005">
    <property type="entry name" value="TPR"/>
    <property type="match status" value="1"/>
</dbReference>
<evidence type="ECO:0000256" key="1">
    <source>
        <dbReference type="ARBA" id="ARBA00022737"/>
    </source>
</evidence>
<dbReference type="Pfam" id="PF13181">
    <property type="entry name" value="TPR_8"/>
    <property type="match status" value="1"/>
</dbReference>
<evidence type="ECO:0000313" key="5">
    <source>
        <dbReference type="Proteomes" id="UP000225706"/>
    </source>
</evidence>
<organism evidence="4 5">
    <name type="scientific">Stylophora pistillata</name>
    <name type="common">Smooth cauliflower coral</name>
    <dbReference type="NCBI Taxonomy" id="50429"/>
    <lineage>
        <taxon>Eukaryota</taxon>
        <taxon>Metazoa</taxon>
        <taxon>Cnidaria</taxon>
        <taxon>Anthozoa</taxon>
        <taxon>Hexacorallia</taxon>
        <taxon>Scleractinia</taxon>
        <taxon>Astrocoeniina</taxon>
        <taxon>Pocilloporidae</taxon>
        <taxon>Stylophora</taxon>
    </lineage>
</organism>
<keyword evidence="5" id="KW-1185">Reference proteome</keyword>
<keyword evidence="2 3" id="KW-0802">TPR repeat</keyword>
<dbReference type="SUPFAM" id="SSF48452">
    <property type="entry name" value="TPR-like"/>
    <property type="match status" value="1"/>
</dbReference>
<dbReference type="PANTHER" id="PTHR45641:SF19">
    <property type="entry name" value="NEPHROCYSTIN-3"/>
    <property type="match status" value="1"/>
</dbReference>
<evidence type="ECO:0000256" key="2">
    <source>
        <dbReference type="ARBA" id="ARBA00022803"/>
    </source>
</evidence>